<comment type="caution">
    <text evidence="2">The sequence shown here is derived from an EMBL/GenBank/DDBJ whole genome shotgun (WGS) entry which is preliminary data.</text>
</comment>
<dbReference type="AlphaFoldDB" id="A0A265V007"/>
<dbReference type="SUPFAM" id="SSF101874">
    <property type="entry name" value="YceI-like"/>
    <property type="match status" value="1"/>
</dbReference>
<sequence length="171" mass="19166">MLRKIVVIFSFVYIALGFAQGDSSIDFVIKNLGINVDGSFNEFSILTEFTSEGALEHISSQIKVASITTGIESRDEHILEEDYFNAQKYEFITLKSTAINRIADKSYIVDANLTIKGITNRVQVPVEVKKVSGGYEIKSNFEINRRDFDIGGGGFVMGKIVKIRVDHYQEL</sequence>
<keyword evidence="3" id="KW-1185">Reference proteome</keyword>
<dbReference type="PANTHER" id="PTHR34406">
    <property type="entry name" value="PROTEIN YCEI"/>
    <property type="match status" value="1"/>
</dbReference>
<evidence type="ECO:0000313" key="3">
    <source>
        <dbReference type="Proteomes" id="UP000216840"/>
    </source>
</evidence>
<name>A0A265V007_9FLAO</name>
<dbReference type="Proteomes" id="UP000216840">
    <property type="component" value="Unassembled WGS sequence"/>
</dbReference>
<dbReference type="Pfam" id="PF04264">
    <property type="entry name" value="YceI"/>
    <property type="match status" value="1"/>
</dbReference>
<dbReference type="PANTHER" id="PTHR34406:SF1">
    <property type="entry name" value="PROTEIN YCEI"/>
    <property type="match status" value="1"/>
</dbReference>
<accession>A0A265V007</accession>
<feature type="domain" description="Lipid/polyisoprenoid-binding YceI-like" evidence="1">
    <location>
        <begin position="17"/>
        <end position="168"/>
    </location>
</feature>
<protein>
    <recommendedName>
        <fullName evidence="1">Lipid/polyisoprenoid-binding YceI-like domain-containing protein</fullName>
    </recommendedName>
</protein>
<dbReference type="EMBL" id="NGJN01000001">
    <property type="protein sequence ID" value="OZV70891.1"/>
    <property type="molecule type" value="Genomic_DNA"/>
</dbReference>
<proteinExistence type="predicted"/>
<dbReference type="OrthoDB" id="9811006at2"/>
<dbReference type="SMART" id="SM00867">
    <property type="entry name" value="YceI"/>
    <property type="match status" value="1"/>
</dbReference>
<evidence type="ECO:0000259" key="1">
    <source>
        <dbReference type="SMART" id="SM00867"/>
    </source>
</evidence>
<evidence type="ECO:0000313" key="2">
    <source>
        <dbReference type="EMBL" id="OZV70891.1"/>
    </source>
</evidence>
<dbReference type="RefSeq" id="WP_094966965.1">
    <property type="nucleotide sequence ID" value="NZ_NGJN01000001.1"/>
</dbReference>
<dbReference type="InterPro" id="IPR036761">
    <property type="entry name" value="TTHA0802/YceI-like_sf"/>
</dbReference>
<dbReference type="Gene3D" id="2.40.128.110">
    <property type="entry name" value="Lipid/polyisoprenoid-binding, YceI-like"/>
    <property type="match status" value="1"/>
</dbReference>
<reference evidence="2 3" key="1">
    <citation type="submission" date="2017-05" db="EMBL/GenBank/DDBJ databases">
        <title>The draft genome sequence of Idiomarina salinarum WNB302.</title>
        <authorList>
            <person name="Sun Y."/>
            <person name="Chen B."/>
            <person name="Du Z."/>
        </authorList>
    </citation>
    <scope>NUCLEOTIDE SEQUENCE [LARGE SCALE GENOMIC DNA]</scope>
    <source>
        <strain evidence="2 3">WNB302</strain>
    </source>
</reference>
<organism evidence="2 3">
    <name type="scientific">Winogradskyella aurantia</name>
    <dbReference type="NCBI Taxonomy" id="1915063"/>
    <lineage>
        <taxon>Bacteria</taxon>
        <taxon>Pseudomonadati</taxon>
        <taxon>Bacteroidota</taxon>
        <taxon>Flavobacteriia</taxon>
        <taxon>Flavobacteriales</taxon>
        <taxon>Flavobacteriaceae</taxon>
        <taxon>Winogradskyella</taxon>
    </lineage>
</organism>
<dbReference type="InterPro" id="IPR007372">
    <property type="entry name" value="Lipid/polyisoprenoid-bd_YceI"/>
</dbReference>
<gene>
    <name evidence="2" type="ORF">CA834_01890</name>
</gene>